<name>A0A0P1IMK4_9RHOB</name>
<dbReference type="EMBL" id="CYUD01000009">
    <property type="protein sequence ID" value="CUK08473.1"/>
    <property type="molecule type" value="Genomic_DNA"/>
</dbReference>
<organism evidence="1 2">
    <name type="scientific">Ruegeria denitrificans</name>
    <dbReference type="NCBI Taxonomy" id="1715692"/>
    <lineage>
        <taxon>Bacteria</taxon>
        <taxon>Pseudomonadati</taxon>
        <taxon>Pseudomonadota</taxon>
        <taxon>Alphaproteobacteria</taxon>
        <taxon>Rhodobacterales</taxon>
        <taxon>Roseobacteraceae</taxon>
        <taxon>Ruegeria</taxon>
    </lineage>
</organism>
<sequence>MSALLTFQEWTGIESQFLRNFMSASDLNGATNEKFNPVQEVSHGGV</sequence>
<evidence type="ECO:0000313" key="2">
    <source>
        <dbReference type="Proteomes" id="UP000051260"/>
    </source>
</evidence>
<proteinExistence type="predicted"/>
<dbReference type="STRING" id="1715692.RUE5091_03084"/>
<evidence type="ECO:0000313" key="1">
    <source>
        <dbReference type="EMBL" id="CUK08473.1"/>
    </source>
</evidence>
<dbReference type="Proteomes" id="UP000051260">
    <property type="component" value="Unassembled WGS sequence"/>
</dbReference>
<accession>A0A0P1IMK4</accession>
<keyword evidence="2" id="KW-1185">Reference proteome</keyword>
<dbReference type="AlphaFoldDB" id="A0A0P1IMK4"/>
<protein>
    <submittedName>
        <fullName evidence="1">Uncharacterized protein</fullName>
    </submittedName>
</protein>
<reference evidence="2" key="1">
    <citation type="submission" date="2015-09" db="EMBL/GenBank/DDBJ databases">
        <authorList>
            <person name="Rodrigo-Torres L."/>
            <person name="Arahal D.R."/>
        </authorList>
    </citation>
    <scope>NUCLEOTIDE SEQUENCE [LARGE SCALE GENOMIC DNA]</scope>
    <source>
        <strain evidence="2">CECT 5091</strain>
    </source>
</reference>
<gene>
    <name evidence="1" type="ORF">RUE5091_03084</name>
</gene>